<protein>
    <submittedName>
        <fullName evidence="1">Uncharacterized protein</fullName>
    </submittedName>
</protein>
<organism evidence="1 2">
    <name type="scientific">Helianthus annuus</name>
    <name type="common">Common sunflower</name>
    <dbReference type="NCBI Taxonomy" id="4232"/>
    <lineage>
        <taxon>Eukaryota</taxon>
        <taxon>Viridiplantae</taxon>
        <taxon>Streptophyta</taxon>
        <taxon>Embryophyta</taxon>
        <taxon>Tracheophyta</taxon>
        <taxon>Spermatophyta</taxon>
        <taxon>Magnoliopsida</taxon>
        <taxon>eudicotyledons</taxon>
        <taxon>Gunneridae</taxon>
        <taxon>Pentapetalae</taxon>
        <taxon>asterids</taxon>
        <taxon>campanulids</taxon>
        <taxon>Asterales</taxon>
        <taxon>Asteraceae</taxon>
        <taxon>Asteroideae</taxon>
        <taxon>Heliantheae alliance</taxon>
        <taxon>Heliantheae</taxon>
        <taxon>Helianthus</taxon>
    </lineage>
</organism>
<name>A0A251UMI6_HELAN</name>
<dbReference type="AlphaFoldDB" id="A0A251UMI6"/>
<proteinExistence type="predicted"/>
<sequence length="66" mass="8088">MFKWLSRTQAFVMSRNEPRTRNRIEICTERKSEISGRLWKNMFKWLSRTQAFVMSSVFDCYVLNFE</sequence>
<evidence type="ECO:0000313" key="1">
    <source>
        <dbReference type="EMBL" id="OTG24233.1"/>
    </source>
</evidence>
<reference evidence="2" key="1">
    <citation type="journal article" date="2017" name="Nature">
        <title>The sunflower genome provides insights into oil metabolism, flowering and Asterid evolution.</title>
        <authorList>
            <person name="Badouin H."/>
            <person name="Gouzy J."/>
            <person name="Grassa C.J."/>
            <person name="Murat F."/>
            <person name="Staton S.E."/>
            <person name="Cottret L."/>
            <person name="Lelandais-Briere C."/>
            <person name="Owens G.L."/>
            <person name="Carrere S."/>
            <person name="Mayjonade B."/>
            <person name="Legrand L."/>
            <person name="Gill N."/>
            <person name="Kane N.C."/>
            <person name="Bowers J.E."/>
            <person name="Hubner S."/>
            <person name="Bellec A."/>
            <person name="Berard A."/>
            <person name="Berges H."/>
            <person name="Blanchet N."/>
            <person name="Boniface M.C."/>
            <person name="Brunel D."/>
            <person name="Catrice O."/>
            <person name="Chaidir N."/>
            <person name="Claudel C."/>
            <person name="Donnadieu C."/>
            <person name="Faraut T."/>
            <person name="Fievet G."/>
            <person name="Helmstetter N."/>
            <person name="King M."/>
            <person name="Knapp S.J."/>
            <person name="Lai Z."/>
            <person name="Le Paslier M.C."/>
            <person name="Lippi Y."/>
            <person name="Lorenzon L."/>
            <person name="Mandel J.R."/>
            <person name="Marage G."/>
            <person name="Marchand G."/>
            <person name="Marquand E."/>
            <person name="Bret-Mestries E."/>
            <person name="Morien E."/>
            <person name="Nambeesan S."/>
            <person name="Nguyen T."/>
            <person name="Pegot-Espagnet P."/>
            <person name="Pouilly N."/>
            <person name="Raftis F."/>
            <person name="Sallet E."/>
            <person name="Schiex T."/>
            <person name="Thomas J."/>
            <person name="Vandecasteele C."/>
            <person name="Vares D."/>
            <person name="Vear F."/>
            <person name="Vautrin S."/>
            <person name="Crespi M."/>
            <person name="Mangin B."/>
            <person name="Burke J.M."/>
            <person name="Salse J."/>
            <person name="Munos S."/>
            <person name="Vincourt P."/>
            <person name="Rieseberg L.H."/>
            <person name="Langlade N.B."/>
        </authorList>
    </citation>
    <scope>NUCLEOTIDE SEQUENCE [LARGE SCALE GENOMIC DNA]</scope>
    <source>
        <strain evidence="2">cv. SF193</strain>
    </source>
</reference>
<dbReference type="InParanoid" id="A0A251UMI6"/>
<gene>
    <name evidence="1" type="ORF">HannXRQ_Chr05g0134421</name>
</gene>
<evidence type="ECO:0000313" key="2">
    <source>
        <dbReference type="Proteomes" id="UP000215914"/>
    </source>
</evidence>
<dbReference type="Proteomes" id="UP000215914">
    <property type="component" value="Chromosome 5"/>
</dbReference>
<keyword evidence="2" id="KW-1185">Reference proteome</keyword>
<accession>A0A251UMI6</accession>
<dbReference type="EMBL" id="CM007894">
    <property type="protein sequence ID" value="OTG24233.1"/>
    <property type="molecule type" value="Genomic_DNA"/>
</dbReference>